<organism evidence="3 4">
    <name type="scientific">Serendipita indica (strain DSM 11827)</name>
    <name type="common">Root endophyte fungus</name>
    <name type="synonym">Piriformospora indica</name>
    <dbReference type="NCBI Taxonomy" id="1109443"/>
    <lineage>
        <taxon>Eukaryota</taxon>
        <taxon>Fungi</taxon>
        <taxon>Dikarya</taxon>
        <taxon>Basidiomycota</taxon>
        <taxon>Agaricomycotina</taxon>
        <taxon>Agaricomycetes</taxon>
        <taxon>Sebacinales</taxon>
        <taxon>Serendipitaceae</taxon>
        <taxon>Serendipita</taxon>
    </lineage>
</organism>
<accession>G4U310</accession>
<keyword evidence="4" id="KW-1185">Reference proteome</keyword>
<evidence type="ECO:0000313" key="4">
    <source>
        <dbReference type="Proteomes" id="UP000007148"/>
    </source>
</evidence>
<dbReference type="GO" id="GO:0008081">
    <property type="term" value="F:phosphoric diester hydrolase activity"/>
    <property type="evidence" value="ECO:0007669"/>
    <property type="project" value="InterPro"/>
</dbReference>
<reference evidence="3 4" key="1">
    <citation type="journal article" date="2011" name="PLoS Pathog.">
        <title>Endophytic Life Strategies Decoded by Genome and Transcriptome Analyses of the Mutualistic Root Symbiont Piriformospora indica.</title>
        <authorList>
            <person name="Zuccaro A."/>
            <person name="Lahrmann U."/>
            <person name="Guldener U."/>
            <person name="Langen G."/>
            <person name="Pfiffi S."/>
            <person name="Biedenkopf D."/>
            <person name="Wong P."/>
            <person name="Samans B."/>
            <person name="Grimm C."/>
            <person name="Basiewicz M."/>
            <person name="Murat C."/>
            <person name="Martin F."/>
            <person name="Kogel K.H."/>
        </authorList>
    </citation>
    <scope>NUCLEOTIDE SEQUENCE [LARGE SCALE GENOMIC DNA]</scope>
    <source>
        <strain evidence="3 4">DSM 11827</strain>
    </source>
</reference>
<dbReference type="InParanoid" id="G4U310"/>
<dbReference type="EMBL" id="CAFZ01001878">
    <property type="protein sequence ID" value="CCA77974.1"/>
    <property type="molecule type" value="Genomic_DNA"/>
</dbReference>
<dbReference type="Proteomes" id="UP000007148">
    <property type="component" value="Unassembled WGS sequence"/>
</dbReference>
<dbReference type="OMA" id="IRAFIEM"/>
<feature type="signal peptide" evidence="1">
    <location>
        <begin position="1"/>
        <end position="15"/>
    </location>
</feature>
<dbReference type="OrthoDB" id="1046782at2759"/>
<dbReference type="InterPro" id="IPR051057">
    <property type="entry name" value="PI-PLC_domain"/>
</dbReference>
<dbReference type="InterPro" id="IPR017946">
    <property type="entry name" value="PLC-like_Pdiesterase_TIM-brl"/>
</dbReference>
<dbReference type="SUPFAM" id="SSF51695">
    <property type="entry name" value="PLC-like phosphodiesterases"/>
    <property type="match status" value="1"/>
</dbReference>
<dbReference type="InterPro" id="IPR000909">
    <property type="entry name" value="PLipase_C_PInositol-sp_X_dom"/>
</dbReference>
<dbReference type="AlphaFoldDB" id="G4U310"/>
<dbReference type="GO" id="GO:0006629">
    <property type="term" value="P:lipid metabolic process"/>
    <property type="evidence" value="ECO:0007669"/>
    <property type="project" value="InterPro"/>
</dbReference>
<evidence type="ECO:0000256" key="1">
    <source>
        <dbReference type="SAM" id="SignalP"/>
    </source>
</evidence>
<feature type="chain" id="PRO_5012700452" description="Phosphatidylinositol-specific phospholipase C X domain-containing protein" evidence="1">
    <location>
        <begin position="16"/>
        <end position="370"/>
    </location>
</feature>
<comment type="caution">
    <text evidence="3">The sequence shown here is derived from an EMBL/GenBank/DDBJ whole genome shotgun (WGS) entry which is preliminary data.</text>
</comment>
<protein>
    <recommendedName>
        <fullName evidence="2">Phosphatidylinositol-specific phospholipase C X domain-containing protein</fullName>
    </recommendedName>
</protein>
<feature type="domain" description="Phosphatidylinositol-specific phospholipase C X" evidence="2">
    <location>
        <begin position="55"/>
        <end position="200"/>
    </location>
</feature>
<name>G4U310_SERID</name>
<dbReference type="Gene3D" id="3.20.20.190">
    <property type="entry name" value="Phosphatidylinositol (PI) phosphodiesterase"/>
    <property type="match status" value="1"/>
</dbReference>
<gene>
    <name evidence="3" type="ORF">PIIN_00688</name>
</gene>
<dbReference type="PANTHER" id="PTHR13593:SF116">
    <property type="entry name" value="PLC-LIKE PHOSPHODIESTERASE"/>
    <property type="match status" value="1"/>
</dbReference>
<dbReference type="eggNOG" id="ENOG502QUGH">
    <property type="taxonomic scope" value="Eukaryota"/>
</dbReference>
<dbReference type="HOGENOM" id="CLU_033662_0_0_1"/>
<proteinExistence type="predicted"/>
<dbReference type="Pfam" id="PF26146">
    <property type="entry name" value="PI-PLC_X"/>
    <property type="match status" value="1"/>
</dbReference>
<sequence length="370" mass="41512">MLVTLVVGLMNSVSAILNGLVRRQHGLRHYLANGKGILGCLDGQKRGNDWMKEIGDETLLSAMTIPGTHDAAAYNYTGDLHEFWNCQTQPLFAQLDSGIRALDLRYALLDGKLHFFHSIALLDKKAEVIDIVYGLHAWLQKHPSETIVVSLKVDNGDPAGEEVQRLMGEVLDVTKAFWVEIVTTATTLKEARGKLVLMRRFPFSRPVGFDVALDWKVNDGNFKMPLDTEGKTFAQIEDFYLLQHLAHDAEKQVEKKWDVIKAHLLRAQKAIETDPKDLWITFSSAVGDRKLDETEDVTPRVMALGRGSVHGVNQHMKDWCAANRPKAVGIVFMDFVTVKRKTGQGEQEELDPDLIRAFIEMNPGRTTSIP</sequence>
<evidence type="ECO:0000259" key="2">
    <source>
        <dbReference type="SMART" id="SM00148"/>
    </source>
</evidence>
<evidence type="ECO:0000313" key="3">
    <source>
        <dbReference type="EMBL" id="CCA77974.1"/>
    </source>
</evidence>
<dbReference type="STRING" id="1109443.G4U310"/>
<dbReference type="PROSITE" id="PS50007">
    <property type="entry name" value="PIPLC_X_DOMAIN"/>
    <property type="match status" value="1"/>
</dbReference>
<dbReference type="PANTHER" id="PTHR13593">
    <property type="match status" value="1"/>
</dbReference>
<keyword evidence="1" id="KW-0732">Signal</keyword>
<dbReference type="SMART" id="SM00148">
    <property type="entry name" value="PLCXc"/>
    <property type="match status" value="1"/>
</dbReference>